<comment type="caution">
    <text evidence="2">The sequence shown here is derived from an EMBL/GenBank/DDBJ whole genome shotgun (WGS) entry which is preliminary data.</text>
</comment>
<dbReference type="Proteomes" id="UP000593571">
    <property type="component" value="Unassembled WGS sequence"/>
</dbReference>
<name>A0A7J8JHK2_ROUAE</name>
<protein>
    <submittedName>
        <fullName evidence="2">Uncharacterized protein</fullName>
    </submittedName>
</protein>
<organism evidence="2 3">
    <name type="scientific">Rousettus aegyptiacus</name>
    <name type="common">Egyptian fruit bat</name>
    <name type="synonym">Pteropus aegyptiacus</name>
    <dbReference type="NCBI Taxonomy" id="9407"/>
    <lineage>
        <taxon>Eukaryota</taxon>
        <taxon>Metazoa</taxon>
        <taxon>Chordata</taxon>
        <taxon>Craniata</taxon>
        <taxon>Vertebrata</taxon>
        <taxon>Euteleostomi</taxon>
        <taxon>Mammalia</taxon>
        <taxon>Eutheria</taxon>
        <taxon>Laurasiatheria</taxon>
        <taxon>Chiroptera</taxon>
        <taxon>Yinpterochiroptera</taxon>
        <taxon>Pteropodoidea</taxon>
        <taxon>Pteropodidae</taxon>
        <taxon>Rousettinae</taxon>
        <taxon>Rousettus</taxon>
    </lineage>
</organism>
<feature type="region of interest" description="Disordered" evidence="1">
    <location>
        <begin position="1"/>
        <end position="131"/>
    </location>
</feature>
<accession>A0A7J8JHK2</accession>
<reference evidence="2 3" key="1">
    <citation type="journal article" date="2020" name="Nature">
        <title>Six reference-quality genomes reveal evolution of bat adaptations.</title>
        <authorList>
            <person name="Jebb D."/>
            <person name="Huang Z."/>
            <person name="Pippel M."/>
            <person name="Hughes G.M."/>
            <person name="Lavrichenko K."/>
            <person name="Devanna P."/>
            <person name="Winkler S."/>
            <person name="Jermiin L.S."/>
            <person name="Skirmuntt E.C."/>
            <person name="Katzourakis A."/>
            <person name="Burkitt-Gray L."/>
            <person name="Ray D.A."/>
            <person name="Sullivan K.A.M."/>
            <person name="Roscito J.G."/>
            <person name="Kirilenko B.M."/>
            <person name="Davalos L.M."/>
            <person name="Corthals A.P."/>
            <person name="Power M.L."/>
            <person name="Jones G."/>
            <person name="Ransome R.D."/>
            <person name="Dechmann D.K.N."/>
            <person name="Locatelli A.G."/>
            <person name="Puechmaille S.J."/>
            <person name="Fedrigo O."/>
            <person name="Jarvis E.D."/>
            <person name="Hiller M."/>
            <person name="Vernes S.C."/>
            <person name="Myers E.W."/>
            <person name="Teeling E.C."/>
        </authorList>
    </citation>
    <scope>NUCLEOTIDE SEQUENCE [LARGE SCALE GENOMIC DNA]</scope>
    <source>
        <strain evidence="2">MRouAeg1</strain>
        <tissue evidence="2">Muscle</tissue>
    </source>
</reference>
<dbReference type="AlphaFoldDB" id="A0A7J8JHK2"/>
<feature type="compositionally biased region" description="Basic residues" evidence="1">
    <location>
        <begin position="71"/>
        <end position="81"/>
    </location>
</feature>
<evidence type="ECO:0000256" key="1">
    <source>
        <dbReference type="SAM" id="MobiDB-lite"/>
    </source>
</evidence>
<feature type="compositionally biased region" description="Basic and acidic residues" evidence="1">
    <location>
        <begin position="33"/>
        <end position="47"/>
    </location>
</feature>
<evidence type="ECO:0000313" key="2">
    <source>
        <dbReference type="EMBL" id="KAF6496178.1"/>
    </source>
</evidence>
<proteinExistence type="predicted"/>
<keyword evidence="3" id="KW-1185">Reference proteome</keyword>
<gene>
    <name evidence="2" type="ORF">HJG63_010406</name>
</gene>
<evidence type="ECO:0000313" key="3">
    <source>
        <dbReference type="Proteomes" id="UP000593571"/>
    </source>
</evidence>
<sequence>MSPPVPPQPHREWRRRRPRLGSLSACPGSRRKGIAETEGVRTQERTAVRMKSSPRSPQEEQRPVGAGRARWGTRMRTHAPRCRPQTPPPRGRGGSVQPRPGFPAPAPGAQQGRRPSAEGNPPYPDLQEQDAGGAALPVWGRLARITSFQLVRKKAEQKRSLDAEIVAPTRGCQRGSRCLACAPVSAHLGA</sequence>
<dbReference type="EMBL" id="JACASE010000002">
    <property type="protein sequence ID" value="KAF6496178.1"/>
    <property type="molecule type" value="Genomic_DNA"/>
</dbReference>